<dbReference type="Proteomes" id="UP000179334">
    <property type="component" value="Unassembled WGS sequence"/>
</dbReference>
<reference evidence="6 7" key="1">
    <citation type="journal article" date="2016" name="Nat. Commun.">
        <title>Thousands of microbial genomes shed light on interconnected biogeochemical processes in an aquifer system.</title>
        <authorList>
            <person name="Anantharaman K."/>
            <person name="Brown C.T."/>
            <person name="Hug L.A."/>
            <person name="Sharon I."/>
            <person name="Castelle C.J."/>
            <person name="Probst A.J."/>
            <person name="Thomas B.C."/>
            <person name="Singh A."/>
            <person name="Wilkins M.J."/>
            <person name="Karaoz U."/>
            <person name="Brodie E.L."/>
            <person name="Williams K.H."/>
            <person name="Hubbard S.S."/>
            <person name="Banfield J.F."/>
        </authorList>
    </citation>
    <scope>NUCLEOTIDE SEQUENCE [LARGE SCALE GENOMIC DNA]</scope>
</reference>
<evidence type="ECO:0000256" key="1">
    <source>
        <dbReference type="ARBA" id="ARBA00004141"/>
    </source>
</evidence>
<evidence type="ECO:0000313" key="6">
    <source>
        <dbReference type="EMBL" id="OGI39651.1"/>
    </source>
</evidence>
<gene>
    <name evidence="6" type="ORF">A2V91_02765</name>
</gene>
<dbReference type="Pfam" id="PF02674">
    <property type="entry name" value="Colicin_V"/>
    <property type="match status" value="1"/>
</dbReference>
<protein>
    <recommendedName>
        <fullName evidence="8">Colicin V production protein</fullName>
    </recommendedName>
</protein>
<comment type="caution">
    <text evidence="6">The sequence shown here is derived from an EMBL/GenBank/DDBJ whole genome shotgun (WGS) entry which is preliminary data.</text>
</comment>
<name>A0A1F6T3B9_9PROT</name>
<dbReference type="GO" id="GO:0009403">
    <property type="term" value="P:toxin biosynthetic process"/>
    <property type="evidence" value="ECO:0007669"/>
    <property type="project" value="InterPro"/>
</dbReference>
<dbReference type="InterPro" id="IPR052719">
    <property type="entry name" value="CvpA-like"/>
</dbReference>
<feature type="transmembrane region" description="Helical" evidence="5">
    <location>
        <begin position="97"/>
        <end position="124"/>
    </location>
</feature>
<evidence type="ECO:0000256" key="2">
    <source>
        <dbReference type="ARBA" id="ARBA00022692"/>
    </source>
</evidence>
<evidence type="ECO:0000256" key="3">
    <source>
        <dbReference type="ARBA" id="ARBA00022989"/>
    </source>
</evidence>
<organism evidence="6 7">
    <name type="scientific">Candidatus Muproteobacteria bacterium RBG_16_64_10</name>
    <dbReference type="NCBI Taxonomy" id="1817757"/>
    <lineage>
        <taxon>Bacteria</taxon>
        <taxon>Pseudomonadati</taxon>
        <taxon>Pseudomonadota</taxon>
        <taxon>Candidatus Muproteobacteria</taxon>
    </lineage>
</organism>
<dbReference type="EMBL" id="MFSR01000040">
    <property type="protein sequence ID" value="OGI39651.1"/>
    <property type="molecule type" value="Genomic_DNA"/>
</dbReference>
<dbReference type="AlphaFoldDB" id="A0A1F6T3B9"/>
<dbReference type="GO" id="GO:0016020">
    <property type="term" value="C:membrane"/>
    <property type="evidence" value="ECO:0007669"/>
    <property type="project" value="UniProtKB-SubCell"/>
</dbReference>
<evidence type="ECO:0000313" key="7">
    <source>
        <dbReference type="Proteomes" id="UP000179334"/>
    </source>
</evidence>
<evidence type="ECO:0000256" key="4">
    <source>
        <dbReference type="ARBA" id="ARBA00023136"/>
    </source>
</evidence>
<keyword evidence="4 5" id="KW-0472">Membrane</keyword>
<keyword evidence="2 5" id="KW-0812">Transmembrane</keyword>
<feature type="transmembrane region" description="Helical" evidence="5">
    <location>
        <begin position="64"/>
        <end position="85"/>
    </location>
</feature>
<feature type="transmembrane region" description="Helical" evidence="5">
    <location>
        <begin position="6"/>
        <end position="24"/>
    </location>
</feature>
<comment type="subcellular location">
    <subcellularLocation>
        <location evidence="1">Membrane</location>
        <topology evidence="1">Multi-pass membrane protein</topology>
    </subcellularLocation>
</comment>
<accession>A0A1F6T3B9</accession>
<dbReference type="InterPro" id="IPR003825">
    <property type="entry name" value="Colicin-V_CvpA"/>
</dbReference>
<keyword evidence="3 5" id="KW-1133">Transmembrane helix</keyword>
<dbReference type="PANTHER" id="PTHR36926">
    <property type="entry name" value="COLICIN V PRODUCTION PROTEIN"/>
    <property type="match status" value="1"/>
</dbReference>
<evidence type="ECO:0000256" key="5">
    <source>
        <dbReference type="SAM" id="Phobius"/>
    </source>
</evidence>
<feature type="transmembrane region" description="Helical" evidence="5">
    <location>
        <begin position="31"/>
        <end position="52"/>
    </location>
</feature>
<dbReference type="PANTHER" id="PTHR36926:SF1">
    <property type="entry name" value="COLICIN V PRODUCTION PROTEIN"/>
    <property type="match status" value="1"/>
</dbReference>
<sequence>MNYFDFIILAVLFVFVAIGAWRGFVREVLSLVTWVIAIAVGWLFAGDIAGLYDGMVQDDVVRRVLGFVTLFGAVFLAGMLVSFLVNRYLLQKKAFRIGNVVFGGLVGAARGVLIVAIVFLLAGLTSFPQRDWWRAAALSPYFERAALYVSHYIPRDIARHIRYG</sequence>
<evidence type="ECO:0008006" key="8">
    <source>
        <dbReference type="Google" id="ProtNLM"/>
    </source>
</evidence>
<proteinExistence type="predicted"/>